<reference evidence="2 3" key="1">
    <citation type="journal article" date="2019" name="Sci. Rep.">
        <title>Orb-weaving spider Araneus ventricosus genome elucidates the spidroin gene catalogue.</title>
        <authorList>
            <person name="Kono N."/>
            <person name="Nakamura H."/>
            <person name="Ohtoshi R."/>
            <person name="Moran D.A.P."/>
            <person name="Shinohara A."/>
            <person name="Yoshida Y."/>
            <person name="Fujiwara M."/>
            <person name="Mori M."/>
            <person name="Tomita M."/>
            <person name="Arakawa K."/>
        </authorList>
    </citation>
    <scope>NUCLEOTIDE SEQUENCE [LARGE SCALE GENOMIC DNA]</scope>
</reference>
<gene>
    <name evidence="2" type="ORF">AVEN_65068_1</name>
</gene>
<comment type="caution">
    <text evidence="2">The sequence shown here is derived from an EMBL/GenBank/DDBJ whole genome shotgun (WGS) entry which is preliminary data.</text>
</comment>
<dbReference type="Proteomes" id="UP000499080">
    <property type="component" value="Unassembled WGS sequence"/>
</dbReference>
<feature type="region of interest" description="Disordered" evidence="1">
    <location>
        <begin position="75"/>
        <end position="102"/>
    </location>
</feature>
<name>A0A4Y2MEV5_ARAVE</name>
<evidence type="ECO:0000256" key="1">
    <source>
        <dbReference type="SAM" id="MobiDB-lite"/>
    </source>
</evidence>
<organism evidence="2 3">
    <name type="scientific">Araneus ventricosus</name>
    <name type="common">Orbweaver spider</name>
    <name type="synonym">Epeira ventricosa</name>
    <dbReference type="NCBI Taxonomy" id="182803"/>
    <lineage>
        <taxon>Eukaryota</taxon>
        <taxon>Metazoa</taxon>
        <taxon>Ecdysozoa</taxon>
        <taxon>Arthropoda</taxon>
        <taxon>Chelicerata</taxon>
        <taxon>Arachnida</taxon>
        <taxon>Araneae</taxon>
        <taxon>Araneomorphae</taxon>
        <taxon>Entelegynae</taxon>
        <taxon>Araneoidea</taxon>
        <taxon>Araneidae</taxon>
        <taxon>Araneus</taxon>
    </lineage>
</organism>
<proteinExistence type="predicted"/>
<sequence length="109" mass="12398">MAQQPLQLKYSRTTHHRVVGPIKFSTISIRDRNCIYMCEFPIGKLSSEKMPVNTYISDQILTQIGYTFSYTDLNGSGRREDTGSVSDEFDERPGKKTMSSATRRIEIGL</sequence>
<dbReference type="AlphaFoldDB" id="A0A4Y2MEV5"/>
<evidence type="ECO:0000313" key="2">
    <source>
        <dbReference type="EMBL" id="GBN25159.1"/>
    </source>
</evidence>
<protein>
    <submittedName>
        <fullName evidence="2">Uncharacterized protein</fullName>
    </submittedName>
</protein>
<accession>A0A4Y2MEV5</accession>
<keyword evidence="3" id="KW-1185">Reference proteome</keyword>
<evidence type="ECO:0000313" key="3">
    <source>
        <dbReference type="Proteomes" id="UP000499080"/>
    </source>
</evidence>
<dbReference type="EMBL" id="BGPR01007208">
    <property type="protein sequence ID" value="GBN25159.1"/>
    <property type="molecule type" value="Genomic_DNA"/>
</dbReference>